<evidence type="ECO:0000256" key="3">
    <source>
        <dbReference type="SAM" id="SignalP"/>
    </source>
</evidence>
<evidence type="ECO:0000313" key="5">
    <source>
        <dbReference type="Proteomes" id="UP000715095"/>
    </source>
</evidence>
<dbReference type="Proteomes" id="UP000715095">
    <property type="component" value="Unassembled WGS sequence"/>
</dbReference>
<keyword evidence="2 3" id="KW-0732">Signal</keyword>
<comment type="caution">
    <text evidence="4">The sequence shown here is derived from an EMBL/GenBank/DDBJ whole genome shotgun (WGS) entry which is preliminary data.</text>
</comment>
<dbReference type="InterPro" id="IPR038161">
    <property type="entry name" value="VirB9/CagX/TrbG_C_sf"/>
</dbReference>
<dbReference type="Pfam" id="PF03524">
    <property type="entry name" value="CagX"/>
    <property type="match status" value="1"/>
</dbReference>
<reference evidence="4 5" key="1">
    <citation type="journal article" date="2021" name="Sci. Rep.">
        <title>The distribution of antibiotic resistance genes in chicken gut microbiota commensals.</title>
        <authorList>
            <person name="Juricova H."/>
            <person name="Matiasovicova J."/>
            <person name="Kubasova T."/>
            <person name="Cejkova D."/>
            <person name="Rychlik I."/>
        </authorList>
    </citation>
    <scope>NUCLEOTIDE SEQUENCE [LARGE SCALE GENOMIC DNA]</scope>
    <source>
        <strain evidence="4 5">An829</strain>
    </source>
</reference>
<dbReference type="NCBIfam" id="TIGR02781">
    <property type="entry name" value="VirB9"/>
    <property type="match status" value="1"/>
</dbReference>
<name>A0ABS2DQI5_9BURK</name>
<evidence type="ECO:0000256" key="1">
    <source>
        <dbReference type="ARBA" id="ARBA00006135"/>
    </source>
</evidence>
<dbReference type="InterPro" id="IPR014148">
    <property type="entry name" value="VirB9"/>
</dbReference>
<keyword evidence="5" id="KW-1185">Reference proteome</keyword>
<organism evidence="4 5">
    <name type="scientific">Sutterella massiliensis</name>
    <dbReference type="NCBI Taxonomy" id="1816689"/>
    <lineage>
        <taxon>Bacteria</taxon>
        <taxon>Pseudomonadati</taxon>
        <taxon>Pseudomonadota</taxon>
        <taxon>Betaproteobacteria</taxon>
        <taxon>Burkholderiales</taxon>
        <taxon>Sutterellaceae</taxon>
        <taxon>Sutterella</taxon>
    </lineage>
</organism>
<dbReference type="PROSITE" id="PS51257">
    <property type="entry name" value="PROKAR_LIPOPROTEIN"/>
    <property type="match status" value="1"/>
</dbReference>
<dbReference type="InterPro" id="IPR033645">
    <property type="entry name" value="VirB9/CagX/TrbG_C"/>
</dbReference>
<dbReference type="EMBL" id="JACJJC010000003">
    <property type="protein sequence ID" value="MBM6703392.1"/>
    <property type="molecule type" value="Genomic_DNA"/>
</dbReference>
<dbReference type="Gene3D" id="2.60.40.2500">
    <property type="match status" value="1"/>
</dbReference>
<feature type="signal peptide" evidence="3">
    <location>
        <begin position="1"/>
        <end position="35"/>
    </location>
</feature>
<feature type="chain" id="PRO_5045442462" evidence="3">
    <location>
        <begin position="36"/>
        <end position="290"/>
    </location>
</feature>
<sequence>MMRTSYVLNRTSGYSKKAIIPVVLMALFACKSALALDTPTVSKLDRRLYTTAYEENQVYPIYAVNGLVTSIVFAEDEKVDVHTSGFSTAWEFAARGNHFFLKPRAKEGSTNLVVVTNKRTYHFDLRLGWNRKTATYELAFTYPEEEAAKRVAATEKERVEAQLKTSATKPAAAAEAPASNRDYTMNFGEAKTSRSIAPVEAFDDGRFTYLRFGKSSDFPSVYRVVDETETLLNAHVEGDWLVVHGIYEALRLRAGQAVVGLYNENYTGGGADTEAGVSVPGLRRVSVGGQ</sequence>
<dbReference type="InterPro" id="IPR010258">
    <property type="entry name" value="Conjugal_tfr_TrbG/VirB9/CagX"/>
</dbReference>
<accession>A0ABS2DQI5</accession>
<dbReference type="CDD" id="cd06911">
    <property type="entry name" value="VirB9_CagX_TrbG"/>
    <property type="match status" value="1"/>
</dbReference>
<protein>
    <submittedName>
        <fullName evidence="4">P-type conjugative transfer protein VirB9</fullName>
    </submittedName>
</protein>
<proteinExistence type="inferred from homology"/>
<gene>
    <name evidence="4" type="primary">virB9</name>
    <name evidence="4" type="ORF">H6A60_02595</name>
</gene>
<evidence type="ECO:0000256" key="2">
    <source>
        <dbReference type="ARBA" id="ARBA00022729"/>
    </source>
</evidence>
<comment type="similarity">
    <text evidence="1">Belongs to the TrbG/VirB9 family.</text>
</comment>
<evidence type="ECO:0000313" key="4">
    <source>
        <dbReference type="EMBL" id="MBM6703392.1"/>
    </source>
</evidence>